<reference evidence="21 22" key="1">
    <citation type="submission" date="2024-02" db="EMBL/GenBank/DDBJ databases">
        <title>High-quality chromosome-scale genome assembly of Pensacola bahiagrass (Paspalum notatum Flugge var. saurae).</title>
        <authorList>
            <person name="Vega J.M."/>
            <person name="Podio M."/>
            <person name="Orjuela J."/>
            <person name="Siena L.A."/>
            <person name="Pessino S.C."/>
            <person name="Combes M.C."/>
            <person name="Mariac C."/>
            <person name="Albertini E."/>
            <person name="Pupilli F."/>
            <person name="Ortiz J.P.A."/>
            <person name="Leblanc O."/>
        </authorList>
    </citation>
    <scope>NUCLEOTIDE SEQUENCE [LARGE SCALE GENOMIC DNA]</scope>
    <source>
        <strain evidence="21">R1</strain>
        <tissue evidence="21">Leaf</tissue>
    </source>
</reference>
<keyword evidence="12" id="KW-0695">RNA-directed DNA polymerase</keyword>
<evidence type="ECO:0000256" key="3">
    <source>
        <dbReference type="ARBA" id="ARBA00022695"/>
    </source>
</evidence>
<dbReference type="CDD" id="cd09274">
    <property type="entry name" value="RNase_HI_RT_Ty3"/>
    <property type="match status" value="1"/>
</dbReference>
<dbReference type="SUPFAM" id="SSF53098">
    <property type="entry name" value="Ribonuclease H-like"/>
    <property type="match status" value="1"/>
</dbReference>
<feature type="domain" description="Reverse transcriptase" evidence="19">
    <location>
        <begin position="687"/>
        <end position="866"/>
    </location>
</feature>
<organism evidence="21 22">
    <name type="scientific">Paspalum notatum var. saurae</name>
    <dbReference type="NCBI Taxonomy" id="547442"/>
    <lineage>
        <taxon>Eukaryota</taxon>
        <taxon>Viridiplantae</taxon>
        <taxon>Streptophyta</taxon>
        <taxon>Embryophyta</taxon>
        <taxon>Tracheophyta</taxon>
        <taxon>Spermatophyta</taxon>
        <taxon>Magnoliopsida</taxon>
        <taxon>Liliopsida</taxon>
        <taxon>Poales</taxon>
        <taxon>Poaceae</taxon>
        <taxon>PACMAD clade</taxon>
        <taxon>Panicoideae</taxon>
        <taxon>Andropogonodae</taxon>
        <taxon>Paspaleae</taxon>
        <taxon>Paspalinae</taxon>
        <taxon>Paspalum</taxon>
    </lineage>
</organism>
<keyword evidence="14" id="KW-0238">DNA-binding</keyword>
<dbReference type="GO" id="GO:0003677">
    <property type="term" value="F:DNA binding"/>
    <property type="evidence" value="ECO:0007669"/>
    <property type="project" value="UniProtKB-KW"/>
</dbReference>
<evidence type="ECO:0000256" key="2">
    <source>
        <dbReference type="ARBA" id="ARBA00022679"/>
    </source>
</evidence>
<keyword evidence="13" id="KW-0239">DNA-directed DNA polymerase</keyword>
<keyword evidence="7" id="KW-0255">Endonuclease</keyword>
<feature type="region of interest" description="Disordered" evidence="18">
    <location>
        <begin position="88"/>
        <end position="112"/>
    </location>
</feature>
<dbReference type="GO" id="GO:0004190">
    <property type="term" value="F:aspartic-type endopeptidase activity"/>
    <property type="evidence" value="ECO:0007669"/>
    <property type="project" value="UniProtKB-KW"/>
</dbReference>
<dbReference type="InterPro" id="IPR041577">
    <property type="entry name" value="RT_RNaseH_2"/>
</dbReference>
<dbReference type="Pfam" id="PF17919">
    <property type="entry name" value="RT_RNaseH_2"/>
    <property type="match status" value="1"/>
</dbReference>
<evidence type="ECO:0000256" key="5">
    <source>
        <dbReference type="ARBA" id="ARBA00022723"/>
    </source>
</evidence>
<dbReference type="GO" id="GO:0003887">
    <property type="term" value="F:DNA-directed DNA polymerase activity"/>
    <property type="evidence" value="ECO:0007669"/>
    <property type="project" value="UniProtKB-KW"/>
</dbReference>
<dbReference type="CDD" id="cd00303">
    <property type="entry name" value="retropepsin_like"/>
    <property type="match status" value="1"/>
</dbReference>
<accession>A0AAQ3X9M0</accession>
<evidence type="ECO:0000256" key="13">
    <source>
        <dbReference type="ARBA" id="ARBA00022932"/>
    </source>
</evidence>
<dbReference type="Pfam" id="PF03732">
    <property type="entry name" value="Retrotrans_gag"/>
    <property type="match status" value="1"/>
</dbReference>
<dbReference type="Gene3D" id="1.10.340.70">
    <property type="match status" value="1"/>
</dbReference>
<name>A0AAQ3X9M0_PASNO</name>
<dbReference type="InterPro" id="IPR000477">
    <property type="entry name" value="RT_dom"/>
</dbReference>
<keyword evidence="3" id="KW-0548">Nucleotidyltransferase</keyword>
<evidence type="ECO:0000256" key="7">
    <source>
        <dbReference type="ARBA" id="ARBA00022759"/>
    </source>
</evidence>
<dbReference type="InterPro" id="IPR001969">
    <property type="entry name" value="Aspartic_peptidase_AS"/>
</dbReference>
<evidence type="ECO:0000256" key="16">
    <source>
        <dbReference type="ARBA" id="ARBA00023268"/>
    </source>
</evidence>
<dbReference type="Pfam" id="PF24626">
    <property type="entry name" value="SH3_Tf2-1"/>
    <property type="match status" value="1"/>
</dbReference>
<keyword evidence="6" id="KW-0064">Aspartyl protease</keyword>
<dbReference type="GO" id="GO:0004519">
    <property type="term" value="F:endonuclease activity"/>
    <property type="evidence" value="ECO:0007669"/>
    <property type="project" value="UniProtKB-KW"/>
</dbReference>
<evidence type="ECO:0008006" key="23">
    <source>
        <dbReference type="Google" id="ProtNLM"/>
    </source>
</evidence>
<gene>
    <name evidence="21" type="ORF">U9M48_035065</name>
</gene>
<keyword evidence="11" id="KW-0229">DNA integration</keyword>
<dbReference type="GO" id="GO:0006310">
    <property type="term" value="P:DNA recombination"/>
    <property type="evidence" value="ECO:0007669"/>
    <property type="project" value="UniProtKB-KW"/>
</dbReference>
<dbReference type="PANTHER" id="PTHR37984:SF5">
    <property type="entry name" value="PROTEIN NYNRIN-LIKE"/>
    <property type="match status" value="1"/>
</dbReference>
<feature type="coiled-coil region" evidence="17">
    <location>
        <begin position="1368"/>
        <end position="1395"/>
    </location>
</feature>
<evidence type="ECO:0000313" key="22">
    <source>
        <dbReference type="Proteomes" id="UP001341281"/>
    </source>
</evidence>
<dbReference type="Pfam" id="PF08284">
    <property type="entry name" value="RVP_2"/>
    <property type="match status" value="1"/>
</dbReference>
<evidence type="ECO:0000256" key="11">
    <source>
        <dbReference type="ARBA" id="ARBA00022908"/>
    </source>
</evidence>
<dbReference type="InterPro" id="IPR056924">
    <property type="entry name" value="SH3_Tf2-1"/>
</dbReference>
<dbReference type="CDD" id="cd01647">
    <property type="entry name" value="RT_LTR"/>
    <property type="match status" value="1"/>
</dbReference>
<dbReference type="InterPro" id="IPR001584">
    <property type="entry name" value="Integrase_cat-core"/>
</dbReference>
<evidence type="ECO:0000256" key="1">
    <source>
        <dbReference type="ARBA" id="ARBA00022670"/>
    </source>
</evidence>
<dbReference type="GO" id="GO:0003723">
    <property type="term" value="F:RNA binding"/>
    <property type="evidence" value="ECO:0007669"/>
    <property type="project" value="UniProtKB-KW"/>
</dbReference>
<evidence type="ECO:0000256" key="17">
    <source>
        <dbReference type="SAM" id="Coils"/>
    </source>
</evidence>
<keyword evidence="5" id="KW-0479">Metal-binding</keyword>
<dbReference type="EMBL" id="CP144752">
    <property type="protein sequence ID" value="WVZ88557.1"/>
    <property type="molecule type" value="Genomic_DNA"/>
</dbReference>
<dbReference type="PANTHER" id="PTHR37984">
    <property type="entry name" value="PROTEIN CBG26694"/>
    <property type="match status" value="1"/>
</dbReference>
<dbReference type="SUPFAM" id="SSF50630">
    <property type="entry name" value="Acid proteases"/>
    <property type="match status" value="1"/>
</dbReference>
<dbReference type="GO" id="GO:0006508">
    <property type="term" value="P:proteolysis"/>
    <property type="evidence" value="ECO:0007669"/>
    <property type="project" value="UniProtKB-KW"/>
</dbReference>
<evidence type="ECO:0000256" key="8">
    <source>
        <dbReference type="ARBA" id="ARBA00022801"/>
    </source>
</evidence>
<dbReference type="Pfam" id="PF17921">
    <property type="entry name" value="Integrase_H2C2"/>
    <property type="match status" value="1"/>
</dbReference>
<evidence type="ECO:0000256" key="18">
    <source>
        <dbReference type="SAM" id="MobiDB-lite"/>
    </source>
</evidence>
<feature type="domain" description="Integrase catalytic" evidence="20">
    <location>
        <begin position="1184"/>
        <end position="1348"/>
    </location>
</feature>
<dbReference type="Proteomes" id="UP001341281">
    <property type="component" value="Chromosome 08"/>
</dbReference>
<keyword evidence="9" id="KW-0460">Magnesium</keyword>
<sequence length="1608" mass="179855">MDPSTKSIVEEVKAMRESMDAFCSSLLKRIDGVEKTLGDRFQAIETAAVTIDSWKAQINASVDDLRLDLGALRKTVNRVVLEAPHASSAGMLPKPAPMAASTSDAKPDARLDGRRDGVFRQEFEMGRDFTHAHFPHKGMTDPPHPNLPRSNSLPHFGLHDGSDSFSHTVRTNSPEHQSGRLPKLNFPCFDGENPRLWLRHSKDYFELYNVSDSMWIRVATMHFSGAAARWLHSIDSKLPLLSWPQFCKLLLDRFGRDQHELLVRQMLNIEQSDRSVSEYVEQFAELVDQLAAYESTTDSLHYTMRFIQGLHPNLRASVLMQRPSTLDAAYVLAQLQEEVSVSVPKQEVRSPVSVQPRPNFKGACPLPLPPKLDKSQPIRAVSESPHTNSTDAKWSALRAYRRARGLCDRCADKWSRDHKCGDTVQLNVLQEVLELFQLDNGDVSLDSSTSSETDQLFLTLSVAAVSGSAAPHTLCLQGQIQGHSLSILVDSGSSHTFINEQLAGQLSRVLQLSVPLAVRVANGTVIQCASYIPRAEWSVQQCTFLSELRVLPLSAYDMILGLDWLGQHSPMKVHWAQQWLSIPYDESMVILYGTRAQLPAGTLLQLCAVTDTASIEPSTPSIAVLPAVQRLIDEFAELFTIPTALPPERAFDHSIPLIQGASPVNIRPYRYAPALKDEIERQVAEMLAAGTIQKSSSPFSSPVLLVKKKDNSLHFCVDYRHLNAITVKAKYHVPIIDELLDELAGASWFTGLDLAAGFHQIRVRPGEEHKTAFQTHHGHFEFRVMAFGLTGAPGTFQAAMNTTLAPYLRKFVFVFFDDILIYSRTEQDHMRHLRLVFELLAGDQWKLKLSKCSFAQRQISYLGHVISGNGVATDPQKIAAIASWSSPTNAKELRSFLGKFVRHFGVISKPLFDLLKKNTIFVWTHIHEQAFATLKHALCTAPVLALPDFSKVFHVETDACGTGVGAVLLQDGHPIAYLSKALGPRSQGLSAYEKEYLAILLAVQQWRPYLLHKEFVINTDQRSLTQLIEQRFHTTWQQKVYSKLIGLQHRIQYKPGADNRVADALSRKSSHESQCVAISTATLAWILKVQDSYQKDTIAHSLLTKLSLAGDSVPFFSLDSGSYLVLQAFHASAVGGHSGIPATYHRIKGLFYWKGLKHDVHRFVRDCQVCQQAKPDRSRLPGLLQPLPVPEAAWQIVSLDFVEGLPVSGHVNCILVVVDLFTKYSHFIALRHPFTTAVVARLFLNNVYRLHGLPQSLVSDRDRVFTSQFWRELFALAGVQLCMSSSYHPQSDGQTERVNQCMETYLRCYVHACPTKWSDWLPLAEYWYNTSYHSAINCSPFEALYGHSPRHYGISSAHIPVPELSSWMQERELMNRVLQQQLLRAKERMKRQADKGHSERAFQVGDMVFLKLQPYVQTSLASRANQKLSYKFFGPFRILARIGTVAYKLDLPATSSVHPVVHISQLKLAVGAGHQVTPTMPLALDTPRVPVQVLGSKLVSRGSRTVKQVLVQWSGLPSTLATWEDAVALQQRFPHAAVWGQAAVQGRGMLAPLLPVLMDCQRGRAGPTAESSGRTRFLRLHACRGLTHVIELYICSGENERRIIDQLV</sequence>
<dbReference type="Pfam" id="PF00078">
    <property type="entry name" value="RVT_1"/>
    <property type="match status" value="1"/>
</dbReference>
<evidence type="ECO:0000256" key="14">
    <source>
        <dbReference type="ARBA" id="ARBA00023125"/>
    </source>
</evidence>
<protein>
    <recommendedName>
        <fullName evidence="23">Reverse transcriptase</fullName>
    </recommendedName>
</protein>
<dbReference type="GO" id="GO:0015074">
    <property type="term" value="P:DNA integration"/>
    <property type="evidence" value="ECO:0007669"/>
    <property type="project" value="UniProtKB-KW"/>
</dbReference>
<keyword evidence="4" id="KW-0540">Nuclease</keyword>
<dbReference type="InterPro" id="IPR036397">
    <property type="entry name" value="RNaseH_sf"/>
</dbReference>
<dbReference type="Gene3D" id="3.30.70.270">
    <property type="match status" value="2"/>
</dbReference>
<keyword evidence="15" id="KW-0233">DNA recombination</keyword>
<evidence type="ECO:0000256" key="15">
    <source>
        <dbReference type="ARBA" id="ARBA00023172"/>
    </source>
</evidence>
<keyword evidence="2" id="KW-0808">Transferase</keyword>
<dbReference type="InterPro" id="IPR012337">
    <property type="entry name" value="RNaseH-like_sf"/>
</dbReference>
<dbReference type="InterPro" id="IPR005162">
    <property type="entry name" value="Retrotrans_gag_dom"/>
</dbReference>
<evidence type="ECO:0000256" key="12">
    <source>
        <dbReference type="ARBA" id="ARBA00022918"/>
    </source>
</evidence>
<dbReference type="GO" id="GO:0003964">
    <property type="term" value="F:RNA-directed DNA polymerase activity"/>
    <property type="evidence" value="ECO:0007669"/>
    <property type="project" value="UniProtKB-KW"/>
</dbReference>
<evidence type="ECO:0000256" key="6">
    <source>
        <dbReference type="ARBA" id="ARBA00022750"/>
    </source>
</evidence>
<dbReference type="PROSITE" id="PS50994">
    <property type="entry name" value="INTEGRASE"/>
    <property type="match status" value="1"/>
</dbReference>
<dbReference type="FunFam" id="3.30.70.270:FF:000020">
    <property type="entry name" value="Transposon Tf2-6 polyprotein-like Protein"/>
    <property type="match status" value="1"/>
</dbReference>
<evidence type="ECO:0000256" key="10">
    <source>
        <dbReference type="ARBA" id="ARBA00022884"/>
    </source>
</evidence>
<dbReference type="SUPFAM" id="SSF54160">
    <property type="entry name" value="Chromo domain-like"/>
    <property type="match status" value="1"/>
</dbReference>
<evidence type="ECO:0000259" key="20">
    <source>
        <dbReference type="PROSITE" id="PS50994"/>
    </source>
</evidence>
<dbReference type="InterPro" id="IPR016197">
    <property type="entry name" value="Chromo-like_dom_sf"/>
</dbReference>
<dbReference type="Pfam" id="PF00665">
    <property type="entry name" value="rve"/>
    <property type="match status" value="1"/>
</dbReference>
<dbReference type="Gene3D" id="2.40.70.10">
    <property type="entry name" value="Acid Proteases"/>
    <property type="match status" value="1"/>
</dbReference>
<keyword evidence="1" id="KW-0645">Protease</keyword>
<evidence type="ECO:0000256" key="9">
    <source>
        <dbReference type="ARBA" id="ARBA00022842"/>
    </source>
</evidence>
<keyword evidence="22" id="KW-1185">Reference proteome</keyword>
<evidence type="ECO:0000256" key="4">
    <source>
        <dbReference type="ARBA" id="ARBA00022722"/>
    </source>
</evidence>
<dbReference type="Gene3D" id="3.10.10.10">
    <property type="entry name" value="HIV Type 1 Reverse Transcriptase, subunit A, domain 1"/>
    <property type="match status" value="1"/>
</dbReference>
<evidence type="ECO:0000259" key="19">
    <source>
        <dbReference type="PROSITE" id="PS50878"/>
    </source>
</evidence>
<evidence type="ECO:0000313" key="21">
    <source>
        <dbReference type="EMBL" id="WVZ88557.1"/>
    </source>
</evidence>
<dbReference type="InterPro" id="IPR043502">
    <property type="entry name" value="DNA/RNA_pol_sf"/>
</dbReference>
<dbReference type="SUPFAM" id="SSF56672">
    <property type="entry name" value="DNA/RNA polymerases"/>
    <property type="match status" value="1"/>
</dbReference>
<dbReference type="PROSITE" id="PS50878">
    <property type="entry name" value="RT_POL"/>
    <property type="match status" value="1"/>
</dbReference>
<dbReference type="Gene3D" id="3.30.420.10">
    <property type="entry name" value="Ribonuclease H-like superfamily/Ribonuclease H"/>
    <property type="match status" value="1"/>
</dbReference>
<keyword evidence="8" id="KW-0378">Hydrolase</keyword>
<dbReference type="GO" id="GO:0046872">
    <property type="term" value="F:metal ion binding"/>
    <property type="evidence" value="ECO:0007669"/>
    <property type="project" value="UniProtKB-KW"/>
</dbReference>
<keyword evidence="17" id="KW-0175">Coiled coil</keyword>
<keyword evidence="10" id="KW-0694">RNA-binding</keyword>
<dbReference type="PROSITE" id="PS00141">
    <property type="entry name" value="ASP_PROTEASE"/>
    <property type="match status" value="1"/>
</dbReference>
<dbReference type="InterPro" id="IPR043128">
    <property type="entry name" value="Rev_trsase/Diguanyl_cyclase"/>
</dbReference>
<keyword evidence="16" id="KW-0511">Multifunctional enzyme</keyword>
<dbReference type="InterPro" id="IPR021109">
    <property type="entry name" value="Peptidase_aspartic_dom_sf"/>
</dbReference>
<dbReference type="InterPro" id="IPR041588">
    <property type="entry name" value="Integrase_H2C2"/>
</dbReference>
<dbReference type="InterPro" id="IPR050951">
    <property type="entry name" value="Retrovirus_Pol_polyprotein"/>
</dbReference>
<proteinExistence type="predicted"/>